<dbReference type="AlphaFoldDB" id="A0A8B5W147"/>
<dbReference type="InterPro" id="IPR034139">
    <property type="entry name" value="TOPRIM_OLD"/>
</dbReference>
<sequence>MKIKSVRIKNFRALKDVQIEFEDITTFIGPNGAGKSSIMYALDWFFNAYGKNNNLSDDDCNCNNGNEISVEVSFNCLTKYDKEVLGAYVTDIEENLVIIKTRGSDGVERLSANSMGYRPFTEVKESKTAKEKKDTFNRLIETDENLSTIQKATSKVDAETKMREFENAHRDLLSKVPSHLSTDFFGFNGQGVMNNNFSFIFISANLRANEEANDDNKSSVISRIIESTIDRKEADDKVNELYTTISENQRQVYNEVYGQLLQDISNNMNEVISHYTLNKKVIVTPKMPSITTPKARFDIGVVDFMDENNQYSVDRQGHGFQRTLIISALQYLAEYGRGSDNNTTICLAIEEPELYQHPIQTRIFNSALRKIISDNPEKTQVMFATHSSIFIETKEVHKIRKVSCVDSASGSEVKSFSLSDLQDSLQGYVKESTINNQIKNILSNSLSEAVFSDKAILLEGTTDHACVKGIVDSFFGSNYFERLGINYVVCGSKTNIILYAQILKFFGIKTYAIFDGDYTKNKDGKNQQNNAKLNGNITEYFSGVRIENPNSKICDLYTSYEENLEDELRKFIPDFDEKYQVHCDRAEIYTSKNSDIYYEMLKSQSFQNSFFEEMINTIRMCLNG</sequence>
<dbReference type="Proteomes" id="UP000316316">
    <property type="component" value="Unassembled WGS sequence"/>
</dbReference>
<comment type="caution">
    <text evidence="3">The sequence shown here is derived from an EMBL/GenBank/DDBJ whole genome shotgun (WGS) entry which is preliminary data.</text>
</comment>
<reference evidence="3 4" key="1">
    <citation type="submission" date="2017-10" db="EMBL/GenBank/DDBJ databases">
        <title>FDA dAtabase for Regulatory Grade micrObial Sequences (FDA-ARGOS): Supporting development and validation of Infectious Disease Dx tests.</title>
        <authorList>
            <person name="Campos J."/>
            <person name="Goldberg B."/>
            <person name="Tallon L.J."/>
            <person name="Sadzewicz L."/>
            <person name="Sengamalay N."/>
            <person name="Ott S."/>
            <person name="Godinez A."/>
            <person name="Nagaraj S."/>
            <person name="Vyas G."/>
            <person name="Aluvathingal J."/>
            <person name="Nadendla S."/>
            <person name="Geyer C."/>
            <person name="Nandy P."/>
            <person name="Hobson J."/>
            <person name="Sichtig H."/>
        </authorList>
    </citation>
    <scope>NUCLEOTIDE SEQUENCE [LARGE SCALE GENOMIC DNA]</scope>
    <source>
        <strain evidence="3 4">FDAARGOS_185</strain>
    </source>
</reference>
<evidence type="ECO:0000313" key="4">
    <source>
        <dbReference type="Proteomes" id="UP000316316"/>
    </source>
</evidence>
<dbReference type="EMBL" id="PDXQ01000001">
    <property type="protein sequence ID" value="TRZ33660.1"/>
    <property type="molecule type" value="Genomic_DNA"/>
</dbReference>
<gene>
    <name evidence="3" type="ORF">AUF17_06025</name>
</gene>
<dbReference type="InterPro" id="IPR041685">
    <property type="entry name" value="AAA_GajA/Old/RecF-like"/>
</dbReference>
<dbReference type="RefSeq" id="WP_144324696.1">
    <property type="nucleotide sequence ID" value="NZ_PDXQ01000001.1"/>
</dbReference>
<organism evidence="3 4">
    <name type="scientific">Enterococcus avium</name>
    <name type="common">Streptococcus avium</name>
    <dbReference type="NCBI Taxonomy" id="33945"/>
    <lineage>
        <taxon>Bacteria</taxon>
        <taxon>Bacillati</taxon>
        <taxon>Bacillota</taxon>
        <taxon>Bacilli</taxon>
        <taxon>Lactobacillales</taxon>
        <taxon>Enterococcaceae</taxon>
        <taxon>Enterococcus</taxon>
    </lineage>
</organism>
<dbReference type="InterPro" id="IPR027417">
    <property type="entry name" value="P-loop_NTPase"/>
</dbReference>
<feature type="domain" description="Endonuclease GajA/Old nuclease/RecF-like AAA" evidence="1">
    <location>
        <begin position="1"/>
        <end position="391"/>
    </location>
</feature>
<evidence type="ECO:0008006" key="5">
    <source>
        <dbReference type="Google" id="ProtNLM"/>
    </source>
</evidence>
<accession>A0A8B5W147</accession>
<evidence type="ECO:0000259" key="2">
    <source>
        <dbReference type="Pfam" id="PF20469"/>
    </source>
</evidence>
<proteinExistence type="predicted"/>
<dbReference type="PANTHER" id="PTHR43581">
    <property type="entry name" value="ATP/GTP PHOSPHATASE"/>
    <property type="match status" value="1"/>
</dbReference>
<dbReference type="Pfam" id="PF20469">
    <property type="entry name" value="OLD-like_TOPRIM"/>
    <property type="match status" value="1"/>
</dbReference>
<dbReference type="PANTHER" id="PTHR43581:SF4">
    <property type="entry name" value="ATP_GTP PHOSPHATASE"/>
    <property type="match status" value="1"/>
</dbReference>
<protein>
    <recommendedName>
        <fullName evidence="5">ATP-dependent endonuclease</fullName>
    </recommendedName>
</protein>
<evidence type="ECO:0000313" key="3">
    <source>
        <dbReference type="EMBL" id="TRZ33660.1"/>
    </source>
</evidence>
<dbReference type="SUPFAM" id="SSF52540">
    <property type="entry name" value="P-loop containing nucleoside triphosphate hydrolases"/>
    <property type="match status" value="1"/>
</dbReference>
<dbReference type="InterPro" id="IPR051396">
    <property type="entry name" value="Bact_Antivir_Def_Nuclease"/>
</dbReference>
<name>A0A8B5W147_ENTAV</name>
<dbReference type="Pfam" id="PF13175">
    <property type="entry name" value="AAA_15"/>
    <property type="match status" value="1"/>
</dbReference>
<dbReference type="Gene3D" id="3.40.50.300">
    <property type="entry name" value="P-loop containing nucleotide triphosphate hydrolases"/>
    <property type="match status" value="1"/>
</dbReference>
<feature type="domain" description="OLD protein-like TOPRIM" evidence="2">
    <location>
        <begin position="451"/>
        <end position="517"/>
    </location>
</feature>
<evidence type="ECO:0000259" key="1">
    <source>
        <dbReference type="Pfam" id="PF13175"/>
    </source>
</evidence>